<accession>A0AAN7UQN4</accession>
<sequence>MPCPSICKQSTYIIMPDILHKIKDAVTHHHHDEHKHDEAKEKKHATHHKSNNGARPDLDLNCARPATRDPVDLTGRHVEPDDRDIDGRRRSHDRDAPDLTGPHHEHDSVDINGQHPSTHNPPDLNSPTASSSACH</sequence>
<feature type="compositionally biased region" description="Polar residues" evidence="1">
    <location>
        <begin position="114"/>
        <end position="135"/>
    </location>
</feature>
<reference evidence="2 3" key="1">
    <citation type="submission" date="2023-10" db="EMBL/GenBank/DDBJ databases">
        <title>Draft genome sequence of Xylaria bambusicola isolate GMP-LS, the root and basal stem rot pathogen of sugarcane in Indonesia.</title>
        <authorList>
            <person name="Selvaraj P."/>
            <person name="Muralishankar V."/>
            <person name="Muruganantham S."/>
            <person name="Sp S."/>
            <person name="Haryani S."/>
            <person name="Lau K.J.X."/>
            <person name="Naqvi N.I."/>
        </authorList>
    </citation>
    <scope>NUCLEOTIDE SEQUENCE [LARGE SCALE GENOMIC DNA]</scope>
    <source>
        <strain evidence="2">GMP-LS</strain>
    </source>
</reference>
<dbReference type="EMBL" id="JAWHQM010000012">
    <property type="protein sequence ID" value="KAK5629816.1"/>
    <property type="molecule type" value="Genomic_DNA"/>
</dbReference>
<feature type="region of interest" description="Disordered" evidence="1">
    <location>
        <begin position="27"/>
        <end position="135"/>
    </location>
</feature>
<organism evidence="2 3">
    <name type="scientific">Xylaria bambusicola</name>
    <dbReference type="NCBI Taxonomy" id="326684"/>
    <lineage>
        <taxon>Eukaryota</taxon>
        <taxon>Fungi</taxon>
        <taxon>Dikarya</taxon>
        <taxon>Ascomycota</taxon>
        <taxon>Pezizomycotina</taxon>
        <taxon>Sordariomycetes</taxon>
        <taxon>Xylariomycetidae</taxon>
        <taxon>Xylariales</taxon>
        <taxon>Xylariaceae</taxon>
        <taxon>Xylaria</taxon>
    </lineage>
</organism>
<gene>
    <name evidence="2" type="ORF">RRF57_005531</name>
</gene>
<feature type="compositionally biased region" description="Basic and acidic residues" evidence="1">
    <location>
        <begin position="66"/>
        <end position="109"/>
    </location>
</feature>
<proteinExistence type="predicted"/>
<evidence type="ECO:0000256" key="1">
    <source>
        <dbReference type="SAM" id="MobiDB-lite"/>
    </source>
</evidence>
<name>A0AAN7UQN4_9PEZI</name>
<evidence type="ECO:0000313" key="3">
    <source>
        <dbReference type="Proteomes" id="UP001305414"/>
    </source>
</evidence>
<evidence type="ECO:0000313" key="2">
    <source>
        <dbReference type="EMBL" id="KAK5629816.1"/>
    </source>
</evidence>
<dbReference type="AlphaFoldDB" id="A0AAN7UQN4"/>
<keyword evidence="3" id="KW-1185">Reference proteome</keyword>
<dbReference type="Proteomes" id="UP001305414">
    <property type="component" value="Unassembled WGS sequence"/>
</dbReference>
<protein>
    <submittedName>
        <fullName evidence="2">Uncharacterized protein</fullName>
    </submittedName>
</protein>
<comment type="caution">
    <text evidence="2">The sequence shown here is derived from an EMBL/GenBank/DDBJ whole genome shotgun (WGS) entry which is preliminary data.</text>
</comment>